<dbReference type="SUPFAM" id="SSF53756">
    <property type="entry name" value="UDP-Glycosyltransferase/glycogen phosphorylase"/>
    <property type="match status" value="1"/>
</dbReference>
<dbReference type="GO" id="GO:0008194">
    <property type="term" value="F:UDP-glycosyltransferase activity"/>
    <property type="evidence" value="ECO:0007669"/>
    <property type="project" value="InterPro"/>
</dbReference>
<protein>
    <submittedName>
        <fullName evidence="2">Uncharacterized protein</fullName>
    </submittedName>
</protein>
<organism evidence="2 3">
    <name type="scientific">Erythranthe guttata</name>
    <name type="common">Yellow monkey flower</name>
    <name type="synonym">Mimulus guttatus</name>
    <dbReference type="NCBI Taxonomy" id="4155"/>
    <lineage>
        <taxon>Eukaryota</taxon>
        <taxon>Viridiplantae</taxon>
        <taxon>Streptophyta</taxon>
        <taxon>Embryophyta</taxon>
        <taxon>Tracheophyta</taxon>
        <taxon>Spermatophyta</taxon>
        <taxon>Magnoliopsida</taxon>
        <taxon>eudicotyledons</taxon>
        <taxon>Gunneridae</taxon>
        <taxon>Pentapetalae</taxon>
        <taxon>asterids</taxon>
        <taxon>lamiids</taxon>
        <taxon>Lamiales</taxon>
        <taxon>Phrymaceae</taxon>
        <taxon>Erythranthe</taxon>
    </lineage>
</organism>
<name>A0A022R6G3_ERYGU</name>
<feature type="non-terminal residue" evidence="2">
    <location>
        <position position="70"/>
    </location>
</feature>
<dbReference type="Proteomes" id="UP000030748">
    <property type="component" value="Unassembled WGS sequence"/>
</dbReference>
<dbReference type="InterPro" id="IPR002213">
    <property type="entry name" value="UDP_glucos_trans"/>
</dbReference>
<gene>
    <name evidence="2" type="ORF">MIMGU_mgv1a026616mg</name>
</gene>
<sequence length="70" mass="7950">GGFWTQSGWNSTLGSICKGVPMICLPFFGEQMVNSRYVYGVWKIGIKMEKCWMERGEIEEVIMRVIVGGE</sequence>
<dbReference type="Gene3D" id="3.40.50.2000">
    <property type="entry name" value="Glycogen Phosphorylase B"/>
    <property type="match status" value="1"/>
</dbReference>
<evidence type="ECO:0000313" key="2">
    <source>
        <dbReference type="EMBL" id="EYU35283.1"/>
    </source>
</evidence>
<accession>A0A022R6G3</accession>
<dbReference type="STRING" id="4155.A0A022R6G3"/>
<evidence type="ECO:0000313" key="3">
    <source>
        <dbReference type="Proteomes" id="UP000030748"/>
    </source>
</evidence>
<keyword evidence="3" id="KW-1185">Reference proteome</keyword>
<reference evidence="2 3" key="1">
    <citation type="journal article" date="2013" name="Proc. Natl. Acad. Sci. U.S.A.">
        <title>Fine-scale variation in meiotic recombination in Mimulus inferred from population shotgun sequencing.</title>
        <authorList>
            <person name="Hellsten U."/>
            <person name="Wright K.M."/>
            <person name="Jenkins J."/>
            <person name="Shu S."/>
            <person name="Yuan Y."/>
            <person name="Wessler S.R."/>
            <person name="Schmutz J."/>
            <person name="Willis J.H."/>
            <person name="Rokhsar D.S."/>
        </authorList>
    </citation>
    <scope>NUCLEOTIDE SEQUENCE [LARGE SCALE GENOMIC DNA]</scope>
    <source>
        <strain evidence="3">cv. DUN x IM62</strain>
    </source>
</reference>
<dbReference type="PANTHER" id="PTHR48045:SF31">
    <property type="entry name" value="UDP-GLYCOSYLTRANSFERASE 76B1-LIKE"/>
    <property type="match status" value="1"/>
</dbReference>
<dbReference type="AlphaFoldDB" id="A0A022R6G3"/>
<keyword evidence="1" id="KW-0808">Transferase</keyword>
<dbReference type="Pfam" id="PF00201">
    <property type="entry name" value="UDPGT"/>
    <property type="match status" value="1"/>
</dbReference>
<dbReference type="EMBL" id="KI630628">
    <property type="protein sequence ID" value="EYU35283.1"/>
    <property type="molecule type" value="Genomic_DNA"/>
</dbReference>
<evidence type="ECO:0000256" key="1">
    <source>
        <dbReference type="ARBA" id="ARBA00022679"/>
    </source>
</evidence>
<feature type="non-terminal residue" evidence="2">
    <location>
        <position position="1"/>
    </location>
</feature>
<proteinExistence type="predicted"/>
<dbReference type="PANTHER" id="PTHR48045">
    <property type="entry name" value="UDP-GLYCOSYLTRANSFERASE 72B1"/>
    <property type="match status" value="1"/>
</dbReference>